<keyword evidence="4" id="KW-0812">Transmembrane</keyword>
<keyword evidence="4" id="KW-0472">Membrane</keyword>
<dbReference type="PANTHER" id="PTHR15036">
    <property type="entry name" value="PIKACHURIN-LIKE PROTEIN"/>
    <property type="match status" value="1"/>
</dbReference>
<dbReference type="SMART" id="SM00181">
    <property type="entry name" value="EGF"/>
    <property type="match status" value="2"/>
</dbReference>
<keyword evidence="1 2" id="KW-1015">Disulfide bond</keyword>
<dbReference type="Pfam" id="PF00008">
    <property type="entry name" value="EGF"/>
    <property type="match status" value="1"/>
</dbReference>
<evidence type="ECO:0000259" key="5">
    <source>
        <dbReference type="PROSITE" id="PS50025"/>
    </source>
</evidence>
<comment type="caution">
    <text evidence="2">Lacks conserved residue(s) required for the propagation of feature annotation.</text>
</comment>
<dbReference type="Gene3D" id="2.60.120.200">
    <property type="match status" value="3"/>
</dbReference>
<dbReference type="CDD" id="cd00054">
    <property type="entry name" value="EGF_CA"/>
    <property type="match status" value="1"/>
</dbReference>
<protein>
    <submittedName>
        <fullName evidence="7">Uncharacterized protein</fullName>
    </submittedName>
</protein>
<evidence type="ECO:0000313" key="7">
    <source>
        <dbReference type="EMBL" id="CAD7636938.1"/>
    </source>
</evidence>
<accession>A0A7R9LAD0</accession>
<feature type="domain" description="EGF-like" evidence="6">
    <location>
        <begin position="266"/>
        <end position="303"/>
    </location>
</feature>
<name>A0A7R9LAD0_9ACAR</name>
<proteinExistence type="predicted"/>
<dbReference type="Proteomes" id="UP000728032">
    <property type="component" value="Unassembled WGS sequence"/>
</dbReference>
<organism evidence="7">
    <name type="scientific">Oppiella nova</name>
    <dbReference type="NCBI Taxonomy" id="334625"/>
    <lineage>
        <taxon>Eukaryota</taxon>
        <taxon>Metazoa</taxon>
        <taxon>Ecdysozoa</taxon>
        <taxon>Arthropoda</taxon>
        <taxon>Chelicerata</taxon>
        <taxon>Arachnida</taxon>
        <taxon>Acari</taxon>
        <taxon>Acariformes</taxon>
        <taxon>Sarcoptiformes</taxon>
        <taxon>Oribatida</taxon>
        <taxon>Brachypylina</taxon>
        <taxon>Oppioidea</taxon>
        <taxon>Oppiidae</taxon>
        <taxon>Oppiella</taxon>
    </lineage>
</organism>
<sequence>MKSTEPGHQVTSIGSGVSGRCKCSTAQNCFDRSKHCNCDSETIGWKHDDGLFTDPKDVGITRMFFLKTKSHFKESEAHLILGNVSCINSNTREYEITFQTKESYLEVSGWEGGDMAVSFRTTASKAVIFYQSPLHSQHGYFKAILSDEYEITFEFLVNNNPRTVKLISSRRLNTGDWQQIWVDSDSHHMRFTVNLNSELFDLEDDDEFNAFEGPLYVGGAPKHLLMNSEVRTGFIGCLRGLVLNNKVVNLNKHLHRKATHIEKGCQPFCKPDTCRNGGTCVELWGSFECKCANPIAQSGRNCEIDINANSMTFITPSSYYQKLAEGKEVNPILEKDIIISFRTHMTNALIFYANDYNNNFVQLHIENGTHVVFTYNTYDRVVRGAVKVGDILTSGNPIQIKVDRSQRSKTILTANDASIIIDHSIKFLNKYSQKPWKSSDELELVKPARPPVPIEAHSQLFLGGVDEVGATSQIPGIVGCLQGFVIGGNLFDLLTVAKEPSTVAIGQIRPGCTMLCDRIPCLNGGACTEDWKNNKIFCNCNMTSYGGETCNKDVGARFNGHSLVRYTFQSNDHNLDEVSIHMAFSTDKIPDPLGRTMLVVIHSLSSTLIHITLMADQSLLVQEINNSSKLTVRVKSDEELPLADGNRHWMLYTRKEQTAQLVVDSEIYDMTFESKLFQNENHSEESLVLVGATHPKDSRLENYTNFVGCVSNVLIELNDMKLEPLESAFGGRADLSSVRVEGDIKQGLCAEFKEEFKVVASPVIELPEVNNIETENELWLSPPEPKLIPFKTKPLLLKSSEQINKTPIYITCIAFLLSVLFVVSIYMWNLQKNYQIRRFHGETPFFHSHSKRNNTSKSRDMKFHVISNGNDDSEAAVKLLQHQEIVTNGTHESHPLQETNSQDFHKTTRIRFQDETNESLINDNDIKNNKESNHTSTTRVRFADST</sequence>
<dbReference type="OrthoDB" id="6490079at2759"/>
<feature type="domain" description="EGF-like" evidence="6">
    <location>
        <begin position="513"/>
        <end position="551"/>
    </location>
</feature>
<dbReference type="PROSITE" id="PS50025">
    <property type="entry name" value="LAM_G_DOMAIN"/>
    <property type="match status" value="3"/>
</dbReference>
<evidence type="ECO:0000259" key="6">
    <source>
        <dbReference type="PROSITE" id="PS50026"/>
    </source>
</evidence>
<feature type="disulfide bond" evidence="2">
    <location>
        <begin position="521"/>
        <end position="538"/>
    </location>
</feature>
<dbReference type="AlphaFoldDB" id="A0A7R9LAD0"/>
<feature type="domain" description="Laminin G" evidence="5">
    <location>
        <begin position="555"/>
        <end position="749"/>
    </location>
</feature>
<keyword evidence="2" id="KW-0245">EGF-like domain</keyword>
<dbReference type="EMBL" id="OC914860">
    <property type="protein sequence ID" value="CAD7636938.1"/>
    <property type="molecule type" value="Genomic_DNA"/>
</dbReference>
<feature type="domain" description="Laminin G" evidence="5">
    <location>
        <begin position="94"/>
        <end position="265"/>
    </location>
</feature>
<dbReference type="CDD" id="cd00110">
    <property type="entry name" value="LamG"/>
    <property type="match status" value="2"/>
</dbReference>
<gene>
    <name evidence="7" type="ORF">ONB1V03_LOCUS516</name>
</gene>
<dbReference type="PANTHER" id="PTHR15036:SF49">
    <property type="entry name" value="AXOTACTIN"/>
    <property type="match status" value="1"/>
</dbReference>
<evidence type="ECO:0000256" key="2">
    <source>
        <dbReference type="PROSITE-ProRule" id="PRU00076"/>
    </source>
</evidence>
<dbReference type="InterPro" id="IPR001791">
    <property type="entry name" value="Laminin_G"/>
</dbReference>
<dbReference type="Pfam" id="PF02210">
    <property type="entry name" value="Laminin_G_2"/>
    <property type="match status" value="3"/>
</dbReference>
<dbReference type="InterPro" id="IPR050372">
    <property type="entry name" value="Neurexin-related_CASP"/>
</dbReference>
<reference evidence="7" key="1">
    <citation type="submission" date="2020-11" db="EMBL/GenBank/DDBJ databases">
        <authorList>
            <person name="Tran Van P."/>
        </authorList>
    </citation>
    <scope>NUCLEOTIDE SEQUENCE</scope>
</reference>
<evidence type="ECO:0000256" key="1">
    <source>
        <dbReference type="ARBA" id="ARBA00023157"/>
    </source>
</evidence>
<evidence type="ECO:0000256" key="4">
    <source>
        <dbReference type="SAM" id="Phobius"/>
    </source>
</evidence>
<keyword evidence="4" id="KW-1133">Transmembrane helix</keyword>
<dbReference type="EMBL" id="CAJPVJ010000035">
    <property type="protein sequence ID" value="CAG2159160.1"/>
    <property type="molecule type" value="Genomic_DNA"/>
</dbReference>
<dbReference type="InterPro" id="IPR000742">
    <property type="entry name" value="EGF"/>
</dbReference>
<evidence type="ECO:0000256" key="3">
    <source>
        <dbReference type="SAM" id="MobiDB-lite"/>
    </source>
</evidence>
<dbReference type="SUPFAM" id="SSF49899">
    <property type="entry name" value="Concanavalin A-like lectins/glucanases"/>
    <property type="match status" value="3"/>
</dbReference>
<feature type="compositionally biased region" description="Basic and acidic residues" evidence="3">
    <location>
        <begin position="924"/>
        <end position="933"/>
    </location>
</feature>
<feature type="region of interest" description="Disordered" evidence="3">
    <location>
        <begin position="915"/>
        <end position="946"/>
    </location>
</feature>
<feature type="transmembrane region" description="Helical" evidence="4">
    <location>
        <begin position="808"/>
        <end position="828"/>
    </location>
</feature>
<dbReference type="GO" id="GO:0016020">
    <property type="term" value="C:membrane"/>
    <property type="evidence" value="ECO:0007669"/>
    <property type="project" value="UniProtKB-SubCell"/>
</dbReference>
<evidence type="ECO:0000313" key="8">
    <source>
        <dbReference type="Proteomes" id="UP000728032"/>
    </source>
</evidence>
<feature type="domain" description="Laminin G" evidence="5">
    <location>
        <begin position="310"/>
        <end position="512"/>
    </location>
</feature>
<dbReference type="InterPro" id="IPR013320">
    <property type="entry name" value="ConA-like_dom_sf"/>
</dbReference>
<dbReference type="Gene3D" id="2.10.25.10">
    <property type="entry name" value="Laminin"/>
    <property type="match status" value="2"/>
</dbReference>
<dbReference type="PROSITE" id="PS50026">
    <property type="entry name" value="EGF_3"/>
    <property type="match status" value="2"/>
</dbReference>
<feature type="compositionally biased region" description="Polar residues" evidence="3">
    <location>
        <begin position="934"/>
        <end position="946"/>
    </location>
</feature>
<keyword evidence="8" id="KW-1185">Reference proteome</keyword>
<dbReference type="SMART" id="SM00282">
    <property type="entry name" value="LamG"/>
    <property type="match status" value="3"/>
</dbReference>